<proteinExistence type="predicted"/>
<name>A0A9Q8ZFC1_CURCL</name>
<sequence length="164" mass="18662">MFMNNLASNQRESPSARPNAKPHLDTPTRARFFEAIDRRGTATKRSTFKDFNIAPSTGYRLLHERETYGTTADRRSQLRQLKKIETGKGSGRRPKISDEQLQRLLNAPKEVRAQRLQDQLVQAGITHVSQETARRALRDRKDALYRASKAQAITMSPHPSAYTS</sequence>
<feature type="region of interest" description="Disordered" evidence="1">
    <location>
        <begin position="1"/>
        <end position="29"/>
    </location>
</feature>
<dbReference type="EMBL" id="CP089279">
    <property type="protein sequence ID" value="USP81076.1"/>
    <property type="molecule type" value="Genomic_DNA"/>
</dbReference>
<feature type="compositionally biased region" description="Polar residues" evidence="1">
    <location>
        <begin position="1"/>
        <end position="13"/>
    </location>
</feature>
<dbReference type="Proteomes" id="UP001056012">
    <property type="component" value="Chromosome 6"/>
</dbReference>
<accession>A0A9Q8ZFC1</accession>
<evidence type="ECO:0000313" key="2">
    <source>
        <dbReference type="EMBL" id="USP81076.1"/>
    </source>
</evidence>
<gene>
    <name evidence="2" type="ORF">yc1106_08350</name>
</gene>
<protein>
    <submittedName>
        <fullName evidence="2">Uncharacterized protein</fullName>
    </submittedName>
</protein>
<dbReference type="VEuPathDB" id="FungiDB:yc1106_08350"/>
<dbReference type="AlphaFoldDB" id="A0A9Q8ZFC1"/>
<organism evidence="2 3">
    <name type="scientific">Curvularia clavata</name>
    <dbReference type="NCBI Taxonomy" id="95742"/>
    <lineage>
        <taxon>Eukaryota</taxon>
        <taxon>Fungi</taxon>
        <taxon>Dikarya</taxon>
        <taxon>Ascomycota</taxon>
        <taxon>Pezizomycotina</taxon>
        <taxon>Dothideomycetes</taxon>
        <taxon>Pleosporomycetidae</taxon>
        <taxon>Pleosporales</taxon>
        <taxon>Pleosporineae</taxon>
        <taxon>Pleosporaceae</taxon>
        <taxon>Curvularia</taxon>
    </lineage>
</organism>
<evidence type="ECO:0000313" key="3">
    <source>
        <dbReference type="Proteomes" id="UP001056012"/>
    </source>
</evidence>
<keyword evidence="3" id="KW-1185">Reference proteome</keyword>
<dbReference type="OrthoDB" id="411372at2759"/>
<reference evidence="2" key="1">
    <citation type="submission" date="2021-12" db="EMBL/GenBank/DDBJ databases">
        <title>Curvularia clavata genome.</title>
        <authorList>
            <person name="Cao Y."/>
        </authorList>
    </citation>
    <scope>NUCLEOTIDE SEQUENCE</scope>
    <source>
        <strain evidence="2">Yc1106</strain>
    </source>
</reference>
<evidence type="ECO:0000256" key="1">
    <source>
        <dbReference type="SAM" id="MobiDB-lite"/>
    </source>
</evidence>